<reference evidence="1" key="1">
    <citation type="submission" date="2024-03" db="EMBL/GenBank/DDBJ databases">
        <title>This phage originates from the Bacteriophage catalogue of the Bacteriophage Competence Centre, Department of Microbiology und Biotechnology, Max Rubner-Institut, Kiel, Germany.</title>
        <authorList>
            <person name="Sprotte S."/>
            <person name="Brinks E."/>
        </authorList>
    </citation>
    <scope>NUCLEOTIDE SEQUENCE</scope>
</reference>
<dbReference type="EMBL" id="PP554577">
    <property type="protein sequence ID" value="XCD29436.1"/>
    <property type="molecule type" value="Genomic_DNA"/>
</dbReference>
<name>A0AAU8BTC1_9VIRU</name>
<dbReference type="InterPro" id="IPR058006">
    <property type="entry name" value="1.05"/>
</dbReference>
<sequence length="90" mass="9855">MKALAIAQHQTLATEVRFLCLIPGRAAPVETVFELGMGPCGRDVEDLAYAVGDGLLIISQGSRGSEPDDYQLKNFIYKMDDVRGRIVTIE</sequence>
<dbReference type="Pfam" id="PF25755">
    <property type="entry name" value="Phage_T3_1_05"/>
    <property type="match status" value="1"/>
</dbReference>
<evidence type="ECO:0000313" key="1">
    <source>
        <dbReference type="EMBL" id="XCD29436.1"/>
    </source>
</evidence>
<proteinExistence type="predicted"/>
<protein>
    <submittedName>
        <fullName evidence="1">Uncharacterized protein</fullName>
    </submittedName>
</protein>
<accession>A0AAU8BTC1</accession>
<organism evidence="1">
    <name type="scientific">Pseudomonas phage PMBT23</name>
    <dbReference type="NCBI Taxonomy" id="3137284"/>
    <lineage>
        <taxon>Viruses</taxon>
    </lineage>
</organism>